<evidence type="ECO:0000256" key="2">
    <source>
        <dbReference type="SAM" id="SignalP"/>
    </source>
</evidence>
<dbReference type="SUPFAM" id="SSF56925">
    <property type="entry name" value="OMPA-like"/>
    <property type="match status" value="1"/>
</dbReference>
<evidence type="ECO:0000259" key="3">
    <source>
        <dbReference type="Pfam" id="PF13505"/>
    </source>
</evidence>
<reference evidence="5" key="1">
    <citation type="submission" date="2016-10" db="EMBL/GenBank/DDBJ databases">
        <authorList>
            <person name="Varghese N."/>
            <person name="Submissions S."/>
        </authorList>
    </citation>
    <scope>NUCLEOTIDE SEQUENCE [LARGE SCALE GENOMIC DNA]</scope>
    <source>
        <strain evidence="5">DSM 18733</strain>
    </source>
</reference>
<protein>
    <submittedName>
        <fullName evidence="4">Outer membrane protein beta-barrel domain-containing protein</fullName>
    </submittedName>
</protein>
<dbReference type="AlphaFoldDB" id="A0A1H7YGR0"/>
<evidence type="ECO:0000256" key="1">
    <source>
        <dbReference type="ARBA" id="ARBA00022729"/>
    </source>
</evidence>
<dbReference type="Pfam" id="PF13505">
    <property type="entry name" value="OMP_b-brl"/>
    <property type="match status" value="1"/>
</dbReference>
<evidence type="ECO:0000313" key="4">
    <source>
        <dbReference type="EMBL" id="SEM45123.1"/>
    </source>
</evidence>
<proteinExistence type="predicted"/>
<dbReference type="EMBL" id="FOAF01000013">
    <property type="protein sequence ID" value="SEM45123.1"/>
    <property type="molecule type" value="Genomic_DNA"/>
</dbReference>
<dbReference type="InterPro" id="IPR011250">
    <property type="entry name" value="OMP/PagP_B-barrel"/>
</dbReference>
<keyword evidence="5" id="KW-1185">Reference proteome</keyword>
<evidence type="ECO:0000313" key="5">
    <source>
        <dbReference type="Proteomes" id="UP000199421"/>
    </source>
</evidence>
<name>A0A1H7YGR0_OLID1</name>
<gene>
    <name evidence="4" type="ORF">SAMN05661044_05219</name>
</gene>
<dbReference type="Proteomes" id="UP000199421">
    <property type="component" value="Unassembled WGS sequence"/>
</dbReference>
<dbReference type="InterPro" id="IPR027385">
    <property type="entry name" value="Beta-barrel_OMP"/>
</dbReference>
<feature type="chain" id="PRO_5011622745" evidence="2">
    <location>
        <begin position="22"/>
        <end position="335"/>
    </location>
</feature>
<feature type="signal peptide" evidence="2">
    <location>
        <begin position="1"/>
        <end position="21"/>
    </location>
</feature>
<accession>A0A1H7YGR0</accession>
<organism evidence="4 5">
    <name type="scientific">Olivibacter domesticus</name>
    <name type="common">Pseudosphingobacterium domesticum</name>
    <dbReference type="NCBI Taxonomy" id="407022"/>
    <lineage>
        <taxon>Bacteria</taxon>
        <taxon>Pseudomonadati</taxon>
        <taxon>Bacteroidota</taxon>
        <taxon>Sphingobacteriia</taxon>
        <taxon>Sphingobacteriales</taxon>
        <taxon>Sphingobacteriaceae</taxon>
        <taxon>Olivibacter</taxon>
    </lineage>
</organism>
<sequence length="335" mass="36182">MKKITIIASILAITCFYSANAQDDYNKGFYLKAGGSYFLKVTPVEFPAIGGQPARDRVFNIIPGNPPTQQTVSESTITGSFGEGWKAGITPGYRFNRIIGVEVGLNYYKSRSQDMMRQRGSIGGNEVLNLHNTGHVRAFDISPALVAHIPSDGPIKPYAKVGIIIPIGGYLEIATDVNDRTGSIAESMHMVPANLPPGSTMVLSNVKRVDRIKANPTVGFQSAVGFDWMLNDRISIYAELEYRNISVGGKKKELHELSGEYTIVNNGQPIANGSLSTDAASESSKLVNYHKTIGEGNNVAGWEGFDPNKPADELRSYINIGGLGVNLGIKIPFGN</sequence>
<dbReference type="STRING" id="407022.SAMN05661044_05219"/>
<dbReference type="OrthoDB" id="1322659at2"/>
<keyword evidence="1 2" id="KW-0732">Signal</keyword>
<dbReference type="RefSeq" id="WP_093331879.1">
    <property type="nucleotide sequence ID" value="NZ_FOAF01000013.1"/>
</dbReference>
<dbReference type="Gene3D" id="2.40.160.20">
    <property type="match status" value="1"/>
</dbReference>
<feature type="domain" description="Outer membrane protein beta-barrel" evidence="3">
    <location>
        <begin position="10"/>
        <end position="247"/>
    </location>
</feature>